<evidence type="ECO:0000313" key="2">
    <source>
        <dbReference type="Proteomes" id="UP001527882"/>
    </source>
</evidence>
<accession>A0ABT4Q6B7</accession>
<gene>
    <name evidence="1" type="ORF">O9H85_08215</name>
</gene>
<sequence>MEDREYIIPLSEKFSLHLYADTLFKSYSDVSKKMLRLLRNEATIDEIKDEYLQVYYKNCKEQNREPDAKMVKIIMNGFIIEEGEDV</sequence>
<name>A0ABT4Q6B7_9BACL</name>
<keyword evidence="2" id="KW-1185">Reference proteome</keyword>
<protein>
    <submittedName>
        <fullName evidence="1">Uncharacterized protein</fullName>
    </submittedName>
</protein>
<dbReference type="RefSeq" id="WP_269880841.1">
    <property type="nucleotide sequence ID" value="NZ_JAQAGZ010000004.1"/>
</dbReference>
<reference evidence="1 2" key="1">
    <citation type="submission" date="2022-12" db="EMBL/GenBank/DDBJ databases">
        <title>Draft genome sequence of Paenibacillus sp. dW9.</title>
        <authorList>
            <person name="Choi E.-W."/>
            <person name="Kim D.-U."/>
        </authorList>
    </citation>
    <scope>NUCLEOTIDE SEQUENCE [LARGE SCALE GENOMIC DNA]</scope>
    <source>
        <strain evidence="2">dW9</strain>
    </source>
</reference>
<evidence type="ECO:0000313" key="1">
    <source>
        <dbReference type="EMBL" id="MCZ8512417.1"/>
    </source>
</evidence>
<comment type="caution">
    <text evidence="1">The sequence shown here is derived from an EMBL/GenBank/DDBJ whole genome shotgun (WGS) entry which is preliminary data.</text>
</comment>
<dbReference type="Proteomes" id="UP001527882">
    <property type="component" value="Unassembled WGS sequence"/>
</dbReference>
<proteinExistence type="predicted"/>
<dbReference type="EMBL" id="JAQAGZ010000004">
    <property type="protein sequence ID" value="MCZ8512417.1"/>
    <property type="molecule type" value="Genomic_DNA"/>
</dbReference>
<organism evidence="1 2">
    <name type="scientific">Paenibacillus gyeongsangnamensis</name>
    <dbReference type="NCBI Taxonomy" id="3388067"/>
    <lineage>
        <taxon>Bacteria</taxon>
        <taxon>Bacillati</taxon>
        <taxon>Bacillota</taxon>
        <taxon>Bacilli</taxon>
        <taxon>Bacillales</taxon>
        <taxon>Paenibacillaceae</taxon>
        <taxon>Paenibacillus</taxon>
    </lineage>
</organism>